<name>A0A2T0MSX6_9ACTN</name>
<evidence type="ECO:0000256" key="2">
    <source>
        <dbReference type="ARBA" id="ARBA00023002"/>
    </source>
</evidence>
<dbReference type="PANTHER" id="PTHR43103">
    <property type="entry name" value="NUCLEOSIDE-DIPHOSPHATE-SUGAR EPIMERASE"/>
    <property type="match status" value="1"/>
</dbReference>
<dbReference type="Pfam" id="PF01370">
    <property type="entry name" value="Epimerase"/>
    <property type="match status" value="1"/>
</dbReference>
<evidence type="ECO:0000313" key="6">
    <source>
        <dbReference type="Proteomes" id="UP000238312"/>
    </source>
</evidence>
<proteinExistence type="inferred from homology"/>
<comment type="caution">
    <text evidence="5">The sequence shown here is derived from an EMBL/GenBank/DDBJ whole genome shotgun (WGS) entry which is preliminary data.</text>
</comment>
<keyword evidence="6" id="KW-1185">Reference proteome</keyword>
<feature type="domain" description="NAD-dependent epimerase/dehydratase" evidence="4">
    <location>
        <begin position="29"/>
        <end position="255"/>
    </location>
</feature>
<dbReference type="GO" id="GO:0016491">
    <property type="term" value="F:oxidoreductase activity"/>
    <property type="evidence" value="ECO:0007669"/>
    <property type="project" value="UniProtKB-KW"/>
</dbReference>
<protein>
    <submittedName>
        <fullName evidence="5">Nucleoside-diphosphate-sugar epimerase</fullName>
    </submittedName>
</protein>
<accession>A0A2T0MSX6</accession>
<dbReference type="PANTHER" id="PTHR43103:SF5">
    <property type="entry name" value="4-EPIMERASE, PUTATIVE (AFU_ORTHOLOGUE AFUA_7G00360)-RELATED"/>
    <property type="match status" value="1"/>
</dbReference>
<dbReference type="EMBL" id="PVNG01000014">
    <property type="protein sequence ID" value="PRX61705.1"/>
    <property type="molecule type" value="Genomic_DNA"/>
</dbReference>
<sequence>MKCPGLRHCIDDSPAAIDTIGKARPAVNIAVTGANGKAGRAVVQDLLAHGHDVRAVDVTGAPGDRGPFYEELGTSLMRADLTDYGDTVDALTGMDAVVHLAAIPAPGFAPEARTFTDNTAMNSNVFLAAAKLGLRRVVWTSSETTLGFPFGPQAPPRYLPVDEAHYPHPHSAYALSKVIGETLAEHVSAWSGIPIVGLRLSNVHDAADYRKLPSCWEDPLARAFNLWSYVDVRDAALACRLALSAEVTGAPAYVIAARDTLMDRPSAELAESMFPGVPARRPLEGYESLLSSAKAREELGYEPRHTWREALGVPQP</sequence>
<dbReference type="InterPro" id="IPR036291">
    <property type="entry name" value="NAD(P)-bd_dom_sf"/>
</dbReference>
<evidence type="ECO:0000256" key="1">
    <source>
        <dbReference type="ARBA" id="ARBA00007637"/>
    </source>
</evidence>
<organism evidence="5 6">
    <name type="scientific">Nonomuraea fuscirosea</name>
    <dbReference type="NCBI Taxonomy" id="1291556"/>
    <lineage>
        <taxon>Bacteria</taxon>
        <taxon>Bacillati</taxon>
        <taxon>Actinomycetota</taxon>
        <taxon>Actinomycetes</taxon>
        <taxon>Streptosporangiales</taxon>
        <taxon>Streptosporangiaceae</taxon>
        <taxon>Nonomuraea</taxon>
    </lineage>
</organism>
<evidence type="ECO:0000313" key="5">
    <source>
        <dbReference type="EMBL" id="PRX61705.1"/>
    </source>
</evidence>
<reference evidence="5 6" key="1">
    <citation type="submission" date="2018-03" db="EMBL/GenBank/DDBJ databases">
        <title>Genomic Encyclopedia of Type Strains, Phase III (KMG-III): the genomes of soil and plant-associated and newly described type strains.</title>
        <authorList>
            <person name="Whitman W."/>
        </authorList>
    </citation>
    <scope>NUCLEOTIDE SEQUENCE [LARGE SCALE GENOMIC DNA]</scope>
    <source>
        <strain evidence="5 6">CGMCC 4.7104</strain>
    </source>
</reference>
<keyword evidence="3" id="KW-0520">NAD</keyword>
<dbReference type="AlphaFoldDB" id="A0A2T0MSX6"/>
<dbReference type="Gene3D" id="3.40.50.720">
    <property type="entry name" value="NAD(P)-binding Rossmann-like Domain"/>
    <property type="match status" value="1"/>
</dbReference>
<evidence type="ECO:0000256" key="3">
    <source>
        <dbReference type="ARBA" id="ARBA00023027"/>
    </source>
</evidence>
<dbReference type="Proteomes" id="UP000238312">
    <property type="component" value="Unassembled WGS sequence"/>
</dbReference>
<dbReference type="OrthoDB" id="9795501at2"/>
<keyword evidence="2" id="KW-0560">Oxidoreductase</keyword>
<dbReference type="SUPFAM" id="SSF51735">
    <property type="entry name" value="NAD(P)-binding Rossmann-fold domains"/>
    <property type="match status" value="1"/>
</dbReference>
<dbReference type="InterPro" id="IPR001509">
    <property type="entry name" value="Epimerase_deHydtase"/>
</dbReference>
<comment type="similarity">
    <text evidence="1">Belongs to the NAD(P)-dependent epimerase/dehydratase family.</text>
</comment>
<gene>
    <name evidence="5" type="ORF">B0I32_11474</name>
</gene>
<evidence type="ECO:0000259" key="4">
    <source>
        <dbReference type="Pfam" id="PF01370"/>
    </source>
</evidence>